<keyword evidence="6 11" id="KW-0812">Transmembrane</keyword>
<evidence type="ECO:0000256" key="2">
    <source>
        <dbReference type="ARBA" id="ARBA00004687"/>
    </source>
</evidence>
<dbReference type="HOGENOM" id="CLU_030047_0_0_1"/>
<comment type="similarity">
    <text evidence="3 11">Belongs to the PIGX family.</text>
</comment>
<evidence type="ECO:0000256" key="9">
    <source>
        <dbReference type="ARBA" id="ARBA00023136"/>
    </source>
</evidence>
<comment type="function">
    <text evidence="11">Required for proper folding and/or the stability of a subset of proteins in the endoplasmic reticulum. Component of glycosylphosphatidylinositol-mannosyltransferase 1 which transfers the first of the 4 mannoses in the GPI-anchor precursors during GPI-anchor biosynthesis. Probably acts by stabilizing the mannosyltransferase GPI14.</text>
</comment>
<evidence type="ECO:0000256" key="11">
    <source>
        <dbReference type="RuleBase" id="RU366056"/>
    </source>
</evidence>
<keyword evidence="9 11" id="KW-0472">Membrane</keyword>
<comment type="subcellular location">
    <subcellularLocation>
        <location evidence="11">Endoplasmic reticulum membrane</location>
        <topology evidence="11">Single-pass membrane protein</topology>
    </subcellularLocation>
    <subcellularLocation>
        <location evidence="1">Endoplasmic reticulum membrane</location>
        <topology evidence="1">Single-pass type III membrane protein</topology>
    </subcellularLocation>
</comment>
<dbReference type="GO" id="GO:0005789">
    <property type="term" value="C:endoplasmic reticulum membrane"/>
    <property type="evidence" value="ECO:0007669"/>
    <property type="project" value="UniProtKB-SubCell"/>
</dbReference>
<dbReference type="GO" id="GO:1990529">
    <property type="term" value="C:glycosylphosphatidylinositol-mannosyltransferase I complex"/>
    <property type="evidence" value="ECO:0007669"/>
    <property type="project" value="TreeGrafter"/>
</dbReference>
<name>R8BFM8_PHAM7</name>
<sequence>MRQRITFVHKPGTAVDPASLQVSDSFIKGPVFEAAREERITLALDELPSELRDVVSSCHELHVRWVSPNAYETVAPLLSRLSPGLHVFYTPQKDSLKQGERVCAVLKYLFGRSIDCSSPEASFTTLPNERFSHSTAFQYHSPLDNLERFIQAVVRLCPNSDPSCETRVKALEEATSLDVSYDTISHALKLTATWPLQERPLLVSSTSKHRTEVGILSADNPPNLEPYELGISGLLTVLGQDSKPSATLFSFPSRHRQSGSTFSSDFLEPAGLHPTLQLRVSSPKPPSDDSFCALHAYFTLPRTIFADRYQLSDPLFMASKNLTALRYMSQPVDLEAPEYLTKLWGSAVLLELSPPSTETQGSWTAEVPLHLRYLKPAPGGYEDTEVSYPAVFWACATEEGTKFPNNPFERVNLGYDGLFGPRTVFWHVDPKPARGERLMSEITVPVLDYDGDKGWGGVINAGTAAVVLLGFAWVVWRLLSVLLRTGYGSAPAKKAEDKKKQ</sequence>
<dbReference type="GO" id="GO:0000030">
    <property type="term" value="F:mannosyltransferase activity"/>
    <property type="evidence" value="ECO:0007669"/>
    <property type="project" value="TreeGrafter"/>
</dbReference>
<organism evidence="12 13">
    <name type="scientific">Phaeoacremonium minimum (strain UCR-PA7)</name>
    <name type="common">Esca disease fungus</name>
    <name type="synonym">Togninia minima</name>
    <dbReference type="NCBI Taxonomy" id="1286976"/>
    <lineage>
        <taxon>Eukaryota</taxon>
        <taxon>Fungi</taxon>
        <taxon>Dikarya</taxon>
        <taxon>Ascomycota</taxon>
        <taxon>Pezizomycotina</taxon>
        <taxon>Sordariomycetes</taxon>
        <taxon>Sordariomycetidae</taxon>
        <taxon>Togniniales</taxon>
        <taxon>Togniniaceae</taxon>
        <taxon>Phaeoacremonium</taxon>
    </lineage>
</organism>
<dbReference type="AlphaFoldDB" id="R8BFM8"/>
<dbReference type="InterPro" id="IPR042322">
    <property type="entry name" value="Pbn1"/>
</dbReference>
<evidence type="ECO:0000313" key="12">
    <source>
        <dbReference type="EMBL" id="EON98105.1"/>
    </source>
</evidence>
<accession>R8BFM8</accession>
<evidence type="ECO:0000256" key="6">
    <source>
        <dbReference type="ARBA" id="ARBA00022692"/>
    </source>
</evidence>
<reference evidence="13" key="1">
    <citation type="journal article" date="2013" name="Genome Announc.">
        <title>Draft genome sequence of the ascomycete Phaeoacremonium aleophilum strain UCR-PA7, a causal agent of the esca disease complex in grapevines.</title>
        <authorList>
            <person name="Blanco-Ulate B."/>
            <person name="Rolshausen P."/>
            <person name="Cantu D."/>
        </authorList>
    </citation>
    <scope>NUCLEOTIDE SEQUENCE [LARGE SCALE GENOMIC DNA]</scope>
    <source>
        <strain evidence="13">UCR-PA7</strain>
    </source>
</reference>
<evidence type="ECO:0000313" key="13">
    <source>
        <dbReference type="Proteomes" id="UP000014074"/>
    </source>
</evidence>
<dbReference type="EMBL" id="KB933236">
    <property type="protein sequence ID" value="EON98105.1"/>
    <property type="molecule type" value="Genomic_DNA"/>
</dbReference>
<evidence type="ECO:0000256" key="8">
    <source>
        <dbReference type="ARBA" id="ARBA00022989"/>
    </source>
</evidence>
<protein>
    <recommendedName>
        <fullName evidence="4 11">Protein PBN1</fullName>
    </recommendedName>
</protein>
<keyword evidence="10" id="KW-0325">Glycoprotein</keyword>
<dbReference type="OrthoDB" id="5546453at2759"/>
<dbReference type="Proteomes" id="UP000014074">
    <property type="component" value="Unassembled WGS sequence"/>
</dbReference>
<dbReference type="GeneID" id="19327065"/>
<feature type="transmembrane region" description="Helical" evidence="11">
    <location>
        <begin position="455"/>
        <end position="476"/>
    </location>
</feature>
<evidence type="ECO:0000256" key="3">
    <source>
        <dbReference type="ARBA" id="ARBA00010345"/>
    </source>
</evidence>
<keyword evidence="8 11" id="KW-1133">Transmembrane helix</keyword>
<dbReference type="RefSeq" id="XP_007917140.1">
    <property type="nucleotide sequence ID" value="XM_007918949.1"/>
</dbReference>
<dbReference type="eggNOG" id="ENOG502QS8N">
    <property type="taxonomic scope" value="Eukaryota"/>
</dbReference>
<gene>
    <name evidence="12" type="ORF">UCRPA7_6411</name>
</gene>
<evidence type="ECO:0000256" key="10">
    <source>
        <dbReference type="ARBA" id="ARBA00023180"/>
    </source>
</evidence>
<comment type="pathway">
    <text evidence="2 11">Glycolipid biosynthesis; glycosylphosphatidylinositol-anchor biosynthesis.</text>
</comment>
<dbReference type="UniPathway" id="UPA00196"/>
<evidence type="ECO:0000256" key="1">
    <source>
        <dbReference type="ARBA" id="ARBA00004643"/>
    </source>
</evidence>
<dbReference type="InterPro" id="IPR013233">
    <property type="entry name" value="PIG-X/PBN1"/>
</dbReference>
<evidence type="ECO:0000256" key="5">
    <source>
        <dbReference type="ARBA" id="ARBA00022502"/>
    </source>
</evidence>
<keyword evidence="13" id="KW-1185">Reference proteome</keyword>
<dbReference type="PANTHER" id="PTHR28533:SF1">
    <property type="entry name" value="PROTEIN PBN1"/>
    <property type="match status" value="1"/>
</dbReference>
<proteinExistence type="inferred from homology"/>
<dbReference type="SMART" id="SM00780">
    <property type="entry name" value="PIG-X"/>
    <property type="match status" value="1"/>
</dbReference>
<dbReference type="Pfam" id="PF08320">
    <property type="entry name" value="PIG-X"/>
    <property type="match status" value="1"/>
</dbReference>
<dbReference type="PANTHER" id="PTHR28533">
    <property type="entry name" value="PROTEIN PBN1"/>
    <property type="match status" value="1"/>
</dbReference>
<evidence type="ECO:0000256" key="7">
    <source>
        <dbReference type="ARBA" id="ARBA00022824"/>
    </source>
</evidence>
<keyword evidence="5 11" id="KW-0337">GPI-anchor biosynthesis</keyword>
<evidence type="ECO:0000256" key="4">
    <source>
        <dbReference type="ARBA" id="ARBA00020410"/>
    </source>
</evidence>
<keyword evidence="7 11" id="KW-0256">Endoplasmic reticulum</keyword>
<dbReference type="KEGG" id="tmn:UCRPA7_6411"/>
<dbReference type="GO" id="GO:0006506">
    <property type="term" value="P:GPI anchor biosynthetic process"/>
    <property type="evidence" value="ECO:0007669"/>
    <property type="project" value="UniProtKB-UniPathway"/>
</dbReference>